<keyword evidence="1" id="KW-0732">Signal</keyword>
<dbReference type="GeneID" id="101235846"/>
<keyword evidence="3" id="KW-1185">Reference proteome</keyword>
<feature type="domain" description="Alpha-L-arabinofuranosidase B arabinose-binding" evidence="2">
    <location>
        <begin position="250"/>
        <end position="350"/>
    </location>
</feature>
<dbReference type="Gene3D" id="2.80.10.50">
    <property type="match status" value="3"/>
</dbReference>
<dbReference type="InterPro" id="IPR007934">
    <property type="entry name" value="AbfB_ABD"/>
</dbReference>
<feature type="chain" id="PRO_5045154931" evidence="1">
    <location>
        <begin position="21"/>
        <end position="527"/>
    </location>
</feature>
<name>A0ABM4DJ22_HYDVU</name>
<evidence type="ECO:0000313" key="3">
    <source>
        <dbReference type="Proteomes" id="UP001652625"/>
    </source>
</evidence>
<organism evidence="3 4">
    <name type="scientific">Hydra vulgaris</name>
    <name type="common">Hydra</name>
    <name type="synonym">Hydra attenuata</name>
    <dbReference type="NCBI Taxonomy" id="6087"/>
    <lineage>
        <taxon>Eukaryota</taxon>
        <taxon>Metazoa</taxon>
        <taxon>Cnidaria</taxon>
        <taxon>Hydrozoa</taxon>
        <taxon>Hydroidolina</taxon>
        <taxon>Anthoathecata</taxon>
        <taxon>Aplanulata</taxon>
        <taxon>Hydridae</taxon>
        <taxon>Hydra</taxon>
    </lineage>
</organism>
<dbReference type="InterPro" id="IPR036195">
    <property type="entry name" value="AbfB_ABD_sf"/>
</dbReference>
<reference evidence="4" key="1">
    <citation type="submission" date="2025-08" db="UniProtKB">
        <authorList>
            <consortium name="RefSeq"/>
        </authorList>
    </citation>
    <scope>IDENTIFICATION</scope>
</reference>
<dbReference type="Pfam" id="PF05270">
    <property type="entry name" value="AbfB"/>
    <property type="match status" value="3"/>
</dbReference>
<sequence>MINAYTVLLLCLVSTTFIWTAIISDDDLRGFEKYNDDLKKDIVYEIDKQIDDDIFDESLEDDQQSTDAKFMEEHIGKIYSIESHEYSYYRLGSNGASIGLHPSGVEKFKVVKGLNGRPDSISLQSVKETNKYIAQQNFVIQLLPLEVNSNQFKNSSSFIIRNDKYFTGYFALESSGYPGYFLHSQWYYYGAKLVKSTSKLEYFQSFRFVQLGNTHIGKCYSFQSKNFPNYYIGVGHDDVVTIRLHSMDGFCIVKPLNGQSDAVSLQLVKDSSQYLRLQDNVLKQHSIDIFSASFKNEASFLLRDNYYYPGYASFESTYSHKLYLGHQSDTIKLLREEPFAELYKKDTSFKLVQLENLRIGKEYLIQCNDLPQYRIGVRNHETAAIVFKSLDEFRVVKALNGQSQFVSLQSVNDKDKYLRALGFGLKLQSIDFTSEHFNGDASFNLLESYYYPGYVSFESANNPGYFLRHEHFTVKLLKEEPHNEKYRRAASFKLVRSSVNPSRSILKLVLKMNLKKKLRDRFHSNKV</sequence>
<feature type="signal peptide" evidence="1">
    <location>
        <begin position="1"/>
        <end position="20"/>
    </location>
</feature>
<evidence type="ECO:0000259" key="2">
    <source>
        <dbReference type="Pfam" id="PF05270"/>
    </source>
</evidence>
<accession>A0ABM4DJ22</accession>
<feature type="domain" description="Alpha-L-arabinofuranosidase B arabinose-binding" evidence="2">
    <location>
        <begin position="106"/>
        <end position="184"/>
    </location>
</feature>
<proteinExistence type="predicted"/>
<dbReference type="Proteomes" id="UP001652625">
    <property type="component" value="Chromosome 14"/>
</dbReference>
<dbReference type="RefSeq" id="XP_065674474.1">
    <property type="nucleotide sequence ID" value="XM_065818402.1"/>
</dbReference>
<gene>
    <name evidence="4" type="primary">LOC101235846</name>
</gene>
<evidence type="ECO:0000256" key="1">
    <source>
        <dbReference type="SAM" id="SignalP"/>
    </source>
</evidence>
<dbReference type="SUPFAM" id="SSF110221">
    <property type="entry name" value="AbfB domain"/>
    <property type="match status" value="4"/>
</dbReference>
<protein>
    <submittedName>
        <fullName evidence="4">Uncharacterized protein LOC101235846 isoform X3</fullName>
    </submittedName>
</protein>
<feature type="domain" description="Alpha-L-arabinofuranosidase B arabinose-binding" evidence="2">
    <location>
        <begin position="391"/>
        <end position="493"/>
    </location>
</feature>
<evidence type="ECO:0000313" key="4">
    <source>
        <dbReference type="RefSeq" id="XP_065674474.1"/>
    </source>
</evidence>